<protein>
    <submittedName>
        <fullName evidence="1">Uncharacterized protein</fullName>
    </submittedName>
</protein>
<accession>A0A843VA06</accession>
<proteinExistence type="predicted"/>
<evidence type="ECO:0000313" key="2">
    <source>
        <dbReference type="Proteomes" id="UP000652761"/>
    </source>
</evidence>
<evidence type="ECO:0000313" key="1">
    <source>
        <dbReference type="EMBL" id="MQL93058.1"/>
    </source>
</evidence>
<dbReference type="EMBL" id="NMUH01001512">
    <property type="protein sequence ID" value="MQL93058.1"/>
    <property type="molecule type" value="Genomic_DNA"/>
</dbReference>
<sequence>MRQGHPRMSKKWVASIVKSKLIDIPIYIVCDMKQDIQREHGILIPYHQVILAFEKVKSLKFVPKRYLKQQAWLGKELAMNTLYGDIRTSYDMLLWYNQRVTYTNSGTIVDLQIEVETQRFMWRIASVKPVKPITHLIRVRLPRTGRSLARDTKPQSV</sequence>
<dbReference type="Proteomes" id="UP000652761">
    <property type="component" value="Unassembled WGS sequence"/>
</dbReference>
<dbReference type="OrthoDB" id="1932754at2759"/>
<reference evidence="1" key="1">
    <citation type="submission" date="2017-07" db="EMBL/GenBank/DDBJ databases">
        <title>Taro Niue Genome Assembly and Annotation.</title>
        <authorList>
            <person name="Atibalentja N."/>
            <person name="Keating K."/>
            <person name="Fields C.J."/>
        </authorList>
    </citation>
    <scope>NUCLEOTIDE SEQUENCE</scope>
    <source>
        <strain evidence="1">Niue_2</strain>
        <tissue evidence="1">Leaf</tissue>
    </source>
</reference>
<dbReference type="AlphaFoldDB" id="A0A843VA06"/>
<keyword evidence="2" id="KW-1185">Reference proteome</keyword>
<gene>
    <name evidence="1" type="ORF">Taro_025684</name>
</gene>
<name>A0A843VA06_COLES</name>
<comment type="caution">
    <text evidence="1">The sequence shown here is derived from an EMBL/GenBank/DDBJ whole genome shotgun (WGS) entry which is preliminary data.</text>
</comment>
<organism evidence="1 2">
    <name type="scientific">Colocasia esculenta</name>
    <name type="common">Wild taro</name>
    <name type="synonym">Arum esculentum</name>
    <dbReference type="NCBI Taxonomy" id="4460"/>
    <lineage>
        <taxon>Eukaryota</taxon>
        <taxon>Viridiplantae</taxon>
        <taxon>Streptophyta</taxon>
        <taxon>Embryophyta</taxon>
        <taxon>Tracheophyta</taxon>
        <taxon>Spermatophyta</taxon>
        <taxon>Magnoliopsida</taxon>
        <taxon>Liliopsida</taxon>
        <taxon>Araceae</taxon>
        <taxon>Aroideae</taxon>
        <taxon>Colocasieae</taxon>
        <taxon>Colocasia</taxon>
    </lineage>
</organism>